<dbReference type="RefSeq" id="WP_346027037.1">
    <property type="nucleotide sequence ID" value="NZ_BAAANW010000030.1"/>
</dbReference>
<accession>A0ABN2DHF3</accession>
<keyword evidence="3" id="KW-1185">Reference proteome</keyword>
<reference evidence="2 3" key="1">
    <citation type="journal article" date="2019" name="Int. J. Syst. Evol. Microbiol.">
        <title>The Global Catalogue of Microorganisms (GCM) 10K type strain sequencing project: providing services to taxonomists for standard genome sequencing and annotation.</title>
        <authorList>
            <consortium name="The Broad Institute Genomics Platform"/>
            <consortium name="The Broad Institute Genome Sequencing Center for Infectious Disease"/>
            <person name="Wu L."/>
            <person name="Ma J."/>
        </authorList>
    </citation>
    <scope>NUCLEOTIDE SEQUENCE [LARGE SCALE GENOMIC DNA]</scope>
    <source>
        <strain evidence="2 3">JCM 14589</strain>
    </source>
</reference>
<proteinExistence type="predicted"/>
<name>A0ABN2DHF3_9MICO</name>
<sequence length="596" mass="65420">MEAVRGEAASLWGDQGELRWSMERLADESLDRAGVELDPRGFLIGFPLDESGAVLIEPERNAFDVEPLAGLLARADALFAERRRTTCPAFCPEARSVQAGAPHPADEEWHPEHYLTALLEGCRRQVLLEALDTAARFDDRRLFVGMSVVVDDHRVFPVLAVSSEPWAELPKLSTTTIDGFAAAACFPEAVIDDVLRAASHELDRKHPVSLIGIDAGAVLRSAADTFVNGCASRAGQEFALGLRDALDAVSAQTYEGRASLGTLVLAQPGHGAVRCDVAFEHEVAVSVPRAFRKALEMTGPGFELLCDGRKVYGLGTLEDSYDPAGERCFTVRVVGNGSWELWHATTPFLRVDNGQPTLPRDLVDADTFVHTVRRVFPEATDQHANILWDMAQACIRQQHGTMLVVHPDARAEGERLLPQAYTVEPTRLGPNAFHALTKIDGAVLVSPEGHCHAVGVILDGAATGTGDISRGARYNSAIRYLAGRGKGSMVIIVSEDGRIDILPQLARRMRRSTIERVVQQLVKAAHEGHDYEKFARLDARATQFEFYLDAEQCEAVNDARETVEQRRWAEERVRMQVVPIAPHPAMDDSYFVTPEQ</sequence>
<dbReference type="InterPro" id="IPR003390">
    <property type="entry name" value="DNA_integrity_scan_DisA_N"/>
</dbReference>
<dbReference type="InterPro" id="IPR048554">
    <property type="entry name" value="DACNG"/>
</dbReference>
<feature type="domain" description="DAC" evidence="1">
    <location>
        <begin position="355"/>
        <end position="513"/>
    </location>
</feature>
<dbReference type="Proteomes" id="UP001500350">
    <property type="component" value="Unassembled WGS sequence"/>
</dbReference>
<dbReference type="SUPFAM" id="SSF143597">
    <property type="entry name" value="YojJ-like"/>
    <property type="match status" value="1"/>
</dbReference>
<gene>
    <name evidence="2" type="ORF">GCM10009763_24030</name>
</gene>
<dbReference type="Pfam" id="PF21752">
    <property type="entry name" value="DACNG"/>
    <property type="match status" value="1"/>
</dbReference>
<organism evidence="2 3">
    <name type="scientific">Dermacoccus profundi</name>
    <dbReference type="NCBI Taxonomy" id="322602"/>
    <lineage>
        <taxon>Bacteria</taxon>
        <taxon>Bacillati</taxon>
        <taxon>Actinomycetota</taxon>
        <taxon>Actinomycetes</taxon>
        <taxon>Micrococcales</taxon>
        <taxon>Dermacoccaceae</taxon>
        <taxon>Dermacoccus</taxon>
    </lineage>
</organism>
<dbReference type="InterPro" id="IPR036888">
    <property type="entry name" value="DNA_integrity_DisA_N_sf"/>
</dbReference>
<dbReference type="EMBL" id="BAAANW010000030">
    <property type="protein sequence ID" value="GAA1575956.1"/>
    <property type="molecule type" value="Genomic_DNA"/>
</dbReference>
<protein>
    <submittedName>
        <fullName evidence="2">Diadenylate cyclase</fullName>
    </submittedName>
</protein>
<comment type="caution">
    <text evidence="2">The sequence shown here is derived from an EMBL/GenBank/DDBJ whole genome shotgun (WGS) entry which is preliminary data.</text>
</comment>
<evidence type="ECO:0000313" key="3">
    <source>
        <dbReference type="Proteomes" id="UP001500350"/>
    </source>
</evidence>
<evidence type="ECO:0000259" key="1">
    <source>
        <dbReference type="PROSITE" id="PS51794"/>
    </source>
</evidence>
<dbReference type="InterPro" id="IPR048555">
    <property type="entry name" value="DACNH"/>
</dbReference>
<evidence type="ECO:0000313" key="2">
    <source>
        <dbReference type="EMBL" id="GAA1575956.1"/>
    </source>
</evidence>
<dbReference type="Pfam" id="PF21750">
    <property type="entry name" value="DACNH"/>
    <property type="match status" value="1"/>
</dbReference>
<dbReference type="Gene3D" id="3.40.1700.10">
    <property type="entry name" value="DNA integrity scanning protein, DisA, N-terminal domain"/>
    <property type="match status" value="1"/>
</dbReference>
<dbReference type="PROSITE" id="PS51794">
    <property type="entry name" value="DAC"/>
    <property type="match status" value="1"/>
</dbReference>